<evidence type="ECO:0000313" key="3">
    <source>
        <dbReference type="EMBL" id="EWC48523.1"/>
    </source>
</evidence>
<sequence length="284" mass="31470">MTRLTMATRTVNSHLLAVAVLFLGMAMAQGSFLNQFTDRDCRRQPRQPQLGTPDGECNTIATSNTTSVSVGPLGRGCAISVYTDNFCSLDATAVYEGDCTSIGTFWRSFSVDGCLPELTTPRHPALHQHPPPPHQYWHRHRHRHRRTLQPHRRCLRIGPPRQEAPVPPDERAEEEPKKGFFWPFGHRRRGTYPDFPPPPAELADAPSRHGAPQLAELAGAEYRELGIASPAEEVKFSFASPVYEAAAAPLPAPTEGSLIDISPMRDSDAVMMSPPGDMERYPEK</sequence>
<evidence type="ECO:0000256" key="2">
    <source>
        <dbReference type="SAM" id="SignalP"/>
    </source>
</evidence>
<reference evidence="3 4" key="1">
    <citation type="submission" date="2013-05" db="EMBL/GenBank/DDBJ databases">
        <title>Drechslerella stenobrocha genome reveals carnivorous origination and mechanical trapping mechanism of predatory fungi.</title>
        <authorList>
            <person name="Liu X."/>
            <person name="Zhang W."/>
            <person name="Liu K."/>
        </authorList>
    </citation>
    <scope>NUCLEOTIDE SEQUENCE [LARGE SCALE GENOMIC DNA]</scope>
    <source>
        <strain evidence="3 4">248</strain>
    </source>
</reference>
<keyword evidence="4" id="KW-1185">Reference proteome</keyword>
<dbReference type="OrthoDB" id="5384809at2759"/>
<organism evidence="3 4">
    <name type="scientific">Drechslerella stenobrocha 248</name>
    <dbReference type="NCBI Taxonomy" id="1043628"/>
    <lineage>
        <taxon>Eukaryota</taxon>
        <taxon>Fungi</taxon>
        <taxon>Dikarya</taxon>
        <taxon>Ascomycota</taxon>
        <taxon>Pezizomycotina</taxon>
        <taxon>Orbiliomycetes</taxon>
        <taxon>Orbiliales</taxon>
        <taxon>Orbiliaceae</taxon>
        <taxon>Drechslerella</taxon>
    </lineage>
</organism>
<dbReference type="EMBL" id="KI966372">
    <property type="protein sequence ID" value="EWC48523.1"/>
    <property type="molecule type" value="Genomic_DNA"/>
</dbReference>
<dbReference type="AlphaFoldDB" id="W7I8A9"/>
<proteinExistence type="predicted"/>
<evidence type="ECO:0000313" key="4">
    <source>
        <dbReference type="Proteomes" id="UP000024837"/>
    </source>
</evidence>
<evidence type="ECO:0000256" key="1">
    <source>
        <dbReference type="SAM" id="MobiDB-lite"/>
    </source>
</evidence>
<dbReference type="HOGENOM" id="CLU_816409_0_0_1"/>
<feature type="region of interest" description="Disordered" evidence="1">
    <location>
        <begin position="249"/>
        <end position="284"/>
    </location>
</feature>
<name>W7I8A9_9PEZI</name>
<keyword evidence="2" id="KW-0732">Signal</keyword>
<protein>
    <submittedName>
        <fullName evidence="3">Uncharacterized protein</fullName>
    </submittedName>
</protein>
<gene>
    <name evidence="3" type="ORF">DRE_01745</name>
</gene>
<dbReference type="Proteomes" id="UP000024837">
    <property type="component" value="Unassembled WGS sequence"/>
</dbReference>
<feature type="signal peptide" evidence="2">
    <location>
        <begin position="1"/>
        <end position="28"/>
    </location>
</feature>
<feature type="chain" id="PRO_5004893748" evidence="2">
    <location>
        <begin position="29"/>
        <end position="284"/>
    </location>
</feature>
<accession>W7I8A9</accession>